<dbReference type="Proteomes" id="UP000712600">
    <property type="component" value="Unassembled WGS sequence"/>
</dbReference>
<comment type="caution">
    <text evidence="1">The sequence shown here is derived from an EMBL/GenBank/DDBJ whole genome shotgun (WGS) entry which is preliminary data.</text>
</comment>
<reference evidence="1" key="1">
    <citation type="submission" date="2019-12" db="EMBL/GenBank/DDBJ databases">
        <title>Genome sequencing and annotation of Brassica cretica.</title>
        <authorList>
            <person name="Studholme D.J."/>
            <person name="Sarris P."/>
        </authorList>
    </citation>
    <scope>NUCLEOTIDE SEQUENCE</scope>
    <source>
        <strain evidence="1">PFS-109/04</strain>
        <tissue evidence="1">Leaf</tissue>
    </source>
</reference>
<organism evidence="1 2">
    <name type="scientific">Brassica cretica</name>
    <name type="common">Mustard</name>
    <dbReference type="NCBI Taxonomy" id="69181"/>
    <lineage>
        <taxon>Eukaryota</taxon>
        <taxon>Viridiplantae</taxon>
        <taxon>Streptophyta</taxon>
        <taxon>Embryophyta</taxon>
        <taxon>Tracheophyta</taxon>
        <taxon>Spermatophyta</taxon>
        <taxon>Magnoliopsida</taxon>
        <taxon>eudicotyledons</taxon>
        <taxon>Gunneridae</taxon>
        <taxon>Pentapetalae</taxon>
        <taxon>rosids</taxon>
        <taxon>malvids</taxon>
        <taxon>Brassicales</taxon>
        <taxon>Brassicaceae</taxon>
        <taxon>Brassiceae</taxon>
        <taxon>Brassica</taxon>
    </lineage>
</organism>
<name>A0A8S9SFG6_BRACR</name>
<dbReference type="EMBL" id="QGKX02000004">
    <property type="protein sequence ID" value="KAF3600206.1"/>
    <property type="molecule type" value="Genomic_DNA"/>
</dbReference>
<gene>
    <name evidence="1" type="ORF">F2Q69_00034801</name>
</gene>
<protein>
    <submittedName>
        <fullName evidence="1">Uncharacterized protein</fullName>
    </submittedName>
</protein>
<accession>A0A8S9SFG6</accession>
<evidence type="ECO:0000313" key="1">
    <source>
        <dbReference type="EMBL" id="KAF3600206.1"/>
    </source>
</evidence>
<proteinExistence type="predicted"/>
<sequence length="192" mass="21095">MYLLGCSNCTPDKTLRWKSHSYCLSDEPLQYQDVKAMNPDAKILQIQREISLNLPKMQRHSFDLPNDPNYKMISQLPAQLHSKSLLVPAQLMYSSTPPIVVHILDFPAHVSSSAMADSELPFLGSLDSVSGTVPFGGGAILAPLSSLTVWFTGLSALLELPPSWHSSRFQAAVAAVDSQKQASPYIRRDQGN</sequence>
<dbReference type="AlphaFoldDB" id="A0A8S9SFG6"/>
<evidence type="ECO:0000313" key="2">
    <source>
        <dbReference type="Proteomes" id="UP000712600"/>
    </source>
</evidence>